<dbReference type="RefSeq" id="WP_316966546.1">
    <property type="nucleotide sequence ID" value="NZ_JARFPK010000019.1"/>
</dbReference>
<gene>
    <name evidence="2" type="ORF">P0O15_06415</name>
</gene>
<evidence type="ECO:0000313" key="2">
    <source>
        <dbReference type="EMBL" id="MDF0590803.1"/>
    </source>
</evidence>
<evidence type="ECO:0000313" key="3">
    <source>
        <dbReference type="Proteomes" id="UP001220010"/>
    </source>
</evidence>
<name>A0ABT5X820_9EURY</name>
<sequence>MKGVRTICGGELPDSLEEIDGYEDEEAGEERRGRRSSSEKRGRRDKRLR</sequence>
<dbReference type="EMBL" id="JARFPK010000019">
    <property type="protein sequence ID" value="MDF0590803.1"/>
    <property type="molecule type" value="Genomic_DNA"/>
</dbReference>
<organism evidence="2 3">
    <name type="scientific">Candidatus Methanocrinis natronophilus</name>
    <dbReference type="NCBI Taxonomy" id="3033396"/>
    <lineage>
        <taxon>Archaea</taxon>
        <taxon>Methanobacteriati</taxon>
        <taxon>Methanobacteriota</taxon>
        <taxon>Stenosarchaea group</taxon>
        <taxon>Methanomicrobia</taxon>
        <taxon>Methanotrichales</taxon>
        <taxon>Methanotrichaceae</taxon>
        <taxon>Methanocrinis</taxon>
    </lineage>
</organism>
<feature type="region of interest" description="Disordered" evidence="1">
    <location>
        <begin position="1"/>
        <end position="49"/>
    </location>
</feature>
<reference evidence="2 3" key="1">
    <citation type="submission" date="2023-03" db="EMBL/GenBank/DDBJ databases">
        <title>WGS of Methanotrichaceae archaeon Mx.</title>
        <authorList>
            <person name="Sorokin D.Y."/>
            <person name="Merkel A.Y."/>
        </authorList>
    </citation>
    <scope>NUCLEOTIDE SEQUENCE [LARGE SCALE GENOMIC DNA]</scope>
    <source>
        <strain evidence="2 3">Mx</strain>
    </source>
</reference>
<proteinExistence type="predicted"/>
<evidence type="ECO:0000256" key="1">
    <source>
        <dbReference type="SAM" id="MobiDB-lite"/>
    </source>
</evidence>
<accession>A0ABT5X820</accession>
<comment type="caution">
    <text evidence="2">The sequence shown here is derived from an EMBL/GenBank/DDBJ whole genome shotgun (WGS) entry which is preliminary data.</text>
</comment>
<feature type="compositionally biased region" description="Acidic residues" evidence="1">
    <location>
        <begin position="14"/>
        <end position="28"/>
    </location>
</feature>
<feature type="compositionally biased region" description="Basic and acidic residues" evidence="1">
    <location>
        <begin position="29"/>
        <end position="42"/>
    </location>
</feature>
<keyword evidence="3" id="KW-1185">Reference proteome</keyword>
<protein>
    <submittedName>
        <fullName evidence="2">Uncharacterized protein</fullName>
    </submittedName>
</protein>
<dbReference type="Proteomes" id="UP001220010">
    <property type="component" value="Unassembled WGS sequence"/>
</dbReference>